<feature type="domain" description="3-keto-alpha-glucoside-1,2-lyase/3-keto-2-hydroxy-glucal hydratase" evidence="1">
    <location>
        <begin position="17"/>
        <end position="210"/>
    </location>
</feature>
<gene>
    <name evidence="2" type="ORF">Enr17x_20960</name>
</gene>
<keyword evidence="3" id="KW-1185">Reference proteome</keyword>
<reference evidence="2 3" key="1">
    <citation type="submission" date="2019-03" db="EMBL/GenBank/DDBJ databases">
        <title>Deep-cultivation of Planctomycetes and their phenomic and genomic characterization uncovers novel biology.</title>
        <authorList>
            <person name="Wiegand S."/>
            <person name="Jogler M."/>
            <person name="Boedeker C."/>
            <person name="Pinto D."/>
            <person name="Vollmers J."/>
            <person name="Rivas-Marin E."/>
            <person name="Kohn T."/>
            <person name="Peeters S.H."/>
            <person name="Heuer A."/>
            <person name="Rast P."/>
            <person name="Oberbeckmann S."/>
            <person name="Bunk B."/>
            <person name="Jeske O."/>
            <person name="Meyerdierks A."/>
            <person name="Storesund J.E."/>
            <person name="Kallscheuer N."/>
            <person name="Luecker S."/>
            <person name="Lage O.M."/>
            <person name="Pohl T."/>
            <person name="Merkel B.J."/>
            <person name="Hornburger P."/>
            <person name="Mueller R.-W."/>
            <person name="Bruemmer F."/>
            <person name="Labrenz M."/>
            <person name="Spormann A.M."/>
            <person name="Op den Camp H."/>
            <person name="Overmann J."/>
            <person name="Amann R."/>
            <person name="Jetten M.S.M."/>
            <person name="Mascher T."/>
            <person name="Medema M.H."/>
            <person name="Devos D.P."/>
            <person name="Kaster A.-K."/>
            <person name="Ovreas L."/>
            <person name="Rohde M."/>
            <person name="Galperin M.Y."/>
            <person name="Jogler C."/>
        </authorList>
    </citation>
    <scope>NUCLEOTIDE SEQUENCE [LARGE SCALE GENOMIC DNA]</scope>
    <source>
        <strain evidence="2 3">Enr17</strain>
    </source>
</reference>
<evidence type="ECO:0000259" key="1">
    <source>
        <dbReference type="Pfam" id="PF06439"/>
    </source>
</evidence>
<dbReference type="Gene3D" id="2.60.120.560">
    <property type="entry name" value="Exo-inulinase, domain 1"/>
    <property type="match status" value="1"/>
</dbReference>
<organism evidence="2 3">
    <name type="scientific">Gimesia fumaroli</name>
    <dbReference type="NCBI Taxonomy" id="2527976"/>
    <lineage>
        <taxon>Bacteria</taxon>
        <taxon>Pseudomonadati</taxon>
        <taxon>Planctomycetota</taxon>
        <taxon>Planctomycetia</taxon>
        <taxon>Planctomycetales</taxon>
        <taxon>Planctomycetaceae</taxon>
        <taxon>Gimesia</taxon>
    </lineage>
</organism>
<accession>A0A518IAL4</accession>
<dbReference type="AlphaFoldDB" id="A0A518IAL4"/>
<evidence type="ECO:0000313" key="2">
    <source>
        <dbReference type="EMBL" id="QDV50060.1"/>
    </source>
</evidence>
<dbReference type="InterPro" id="IPR010496">
    <property type="entry name" value="AL/BT2_dom"/>
</dbReference>
<dbReference type="EMBL" id="CP037452">
    <property type="protein sequence ID" value="QDV50060.1"/>
    <property type="molecule type" value="Genomic_DNA"/>
</dbReference>
<dbReference type="KEGG" id="gfm:Enr17x_20960"/>
<protein>
    <recommendedName>
        <fullName evidence="1">3-keto-alpha-glucoside-1,2-lyase/3-keto-2-hydroxy-glucal hydratase domain-containing protein</fullName>
    </recommendedName>
</protein>
<dbReference type="Proteomes" id="UP000318313">
    <property type="component" value="Chromosome"/>
</dbReference>
<evidence type="ECO:0000313" key="3">
    <source>
        <dbReference type="Proteomes" id="UP000318313"/>
    </source>
</evidence>
<dbReference type="Pfam" id="PF06439">
    <property type="entry name" value="3keto-disac_hyd"/>
    <property type="match status" value="1"/>
</dbReference>
<dbReference type="GO" id="GO:0016787">
    <property type="term" value="F:hydrolase activity"/>
    <property type="evidence" value="ECO:0007669"/>
    <property type="project" value="InterPro"/>
</dbReference>
<proteinExistence type="predicted"/>
<sequence>MRSKWKDCSNALLGPENWGNSGVKIFSLNGYEVQILDSHGATDMGGGITDLNNCHMGGTKPVNTYEICGALYKYRAPDSNPVQAASNEDGEYFVPGGAWNHMEIGFMAARYNWEEVTENEISEWKWVKKKCATITVKITGAGATQTVQHRIGLNPRNVPNNPAASYNETADLVCDTVYDTEEDQKGWCKARGPIFLQEHDTKVQFKGITIDPTWLPRSGGTFVDTWQRESGCLTRS</sequence>
<name>A0A518IAL4_9PLAN</name>